<dbReference type="PROSITE" id="PS50060">
    <property type="entry name" value="MAM_2"/>
    <property type="match status" value="1"/>
</dbReference>
<feature type="domain" description="Fibronectin type-III" evidence="13">
    <location>
        <begin position="3039"/>
        <end position="3150"/>
    </location>
</feature>
<dbReference type="SUPFAM" id="SSF49899">
    <property type="entry name" value="Concanavalin A-like lectins/glucanases"/>
    <property type="match status" value="8"/>
</dbReference>
<keyword evidence="8" id="KW-0325">Glycoprotein</keyword>
<dbReference type="Pfam" id="PF00629">
    <property type="entry name" value="MAM"/>
    <property type="match status" value="1"/>
</dbReference>
<dbReference type="Pfam" id="PF00354">
    <property type="entry name" value="Pentaxin"/>
    <property type="match status" value="3"/>
</dbReference>
<dbReference type="PANTHER" id="PTHR23036:SF151">
    <property type="entry name" value="FIBRONECTIN TYPE-III DOMAIN-CONTAINING PROTEIN"/>
    <property type="match status" value="1"/>
</dbReference>
<dbReference type="SMART" id="SM00137">
    <property type="entry name" value="MAM"/>
    <property type="match status" value="1"/>
</dbReference>
<dbReference type="SUPFAM" id="SSF81324">
    <property type="entry name" value="Voltage-gated potassium channels"/>
    <property type="match status" value="1"/>
</dbReference>
<comment type="caution">
    <text evidence="9">Lacks conserved residue(s) required for the propagation of feature annotation.</text>
</comment>
<dbReference type="InterPro" id="IPR014716">
    <property type="entry name" value="Fibrinogen_a/b/g_C_1"/>
</dbReference>
<evidence type="ECO:0000256" key="3">
    <source>
        <dbReference type="ARBA" id="ARBA00022536"/>
    </source>
</evidence>
<evidence type="ECO:0000256" key="8">
    <source>
        <dbReference type="ARBA" id="ARBA00023180"/>
    </source>
</evidence>
<dbReference type="PROSITE" id="PS51886">
    <property type="entry name" value="TLDC"/>
    <property type="match status" value="2"/>
</dbReference>
<evidence type="ECO:0000256" key="7">
    <source>
        <dbReference type="ARBA" id="ARBA00023170"/>
    </source>
</evidence>
<feature type="domain" description="TLDc" evidence="16">
    <location>
        <begin position="1704"/>
        <end position="1834"/>
    </location>
</feature>
<feature type="domain" description="Fibronectin type-III" evidence="13">
    <location>
        <begin position="3252"/>
        <end position="3346"/>
    </location>
</feature>
<dbReference type="Pfam" id="PF00147">
    <property type="entry name" value="Fibrinogen_C"/>
    <property type="match status" value="1"/>
</dbReference>
<dbReference type="SMART" id="SM00060">
    <property type="entry name" value="FN3"/>
    <property type="match status" value="10"/>
</dbReference>
<dbReference type="CDD" id="cd00057">
    <property type="entry name" value="FA58C"/>
    <property type="match status" value="1"/>
</dbReference>
<dbReference type="PANTHER" id="PTHR23036">
    <property type="entry name" value="CYTOKINE RECEPTOR"/>
    <property type="match status" value="1"/>
</dbReference>
<dbReference type="InterPro" id="IPR013783">
    <property type="entry name" value="Ig-like_fold"/>
</dbReference>
<evidence type="ECO:0000256" key="5">
    <source>
        <dbReference type="ARBA" id="ARBA00022737"/>
    </source>
</evidence>
<dbReference type="CDD" id="cd00063">
    <property type="entry name" value="FN3"/>
    <property type="match status" value="10"/>
</dbReference>
<dbReference type="RefSeq" id="XP_031573115.1">
    <property type="nucleotide sequence ID" value="XM_031717255.1"/>
</dbReference>
<gene>
    <name evidence="18" type="primary">LOC116307107</name>
</gene>
<reference evidence="18" key="1">
    <citation type="submission" date="2025-08" db="UniProtKB">
        <authorList>
            <consortium name="RefSeq"/>
        </authorList>
    </citation>
    <scope>IDENTIFICATION</scope>
    <source>
        <tissue evidence="18">Tentacle</tissue>
    </source>
</reference>
<dbReference type="Proteomes" id="UP000515163">
    <property type="component" value="Unplaced"/>
</dbReference>
<feature type="domain" description="Fibronectin type-III" evidence="13">
    <location>
        <begin position="3450"/>
        <end position="3543"/>
    </location>
</feature>
<evidence type="ECO:0000259" key="13">
    <source>
        <dbReference type="PROSITE" id="PS50853"/>
    </source>
</evidence>
<dbReference type="PROSITE" id="PS51406">
    <property type="entry name" value="FIBRINOGEN_C_2"/>
    <property type="match status" value="1"/>
</dbReference>
<dbReference type="SUPFAM" id="SSF56496">
    <property type="entry name" value="Fibrinogen C-terminal domain-like"/>
    <property type="match status" value="1"/>
</dbReference>
<dbReference type="PROSITE" id="PS50022">
    <property type="entry name" value="FA58C_3"/>
    <property type="match status" value="1"/>
</dbReference>
<dbReference type="InterPro" id="IPR003961">
    <property type="entry name" value="FN3_dom"/>
</dbReference>
<dbReference type="GO" id="GO:0019955">
    <property type="term" value="F:cytokine binding"/>
    <property type="evidence" value="ECO:0007669"/>
    <property type="project" value="TreeGrafter"/>
</dbReference>
<dbReference type="Pfam" id="PF00041">
    <property type="entry name" value="fn3"/>
    <property type="match status" value="8"/>
</dbReference>
<evidence type="ECO:0000259" key="11">
    <source>
        <dbReference type="PROSITE" id="PS50022"/>
    </source>
</evidence>
<dbReference type="InterPro" id="IPR013320">
    <property type="entry name" value="ConA-like_dom_sf"/>
</dbReference>
<dbReference type="SMART" id="SM00159">
    <property type="entry name" value="PTX"/>
    <property type="match status" value="2"/>
</dbReference>
<keyword evidence="10" id="KW-1133">Transmembrane helix</keyword>
<keyword evidence="6" id="KW-1015">Disulfide bond</keyword>
<evidence type="ECO:0000256" key="2">
    <source>
        <dbReference type="ARBA" id="ARBA00022530"/>
    </source>
</evidence>
<evidence type="ECO:0000313" key="17">
    <source>
        <dbReference type="Proteomes" id="UP000515163"/>
    </source>
</evidence>
<dbReference type="Gene3D" id="3.90.215.10">
    <property type="entry name" value="Gamma Fibrinogen, chain A, domain 1"/>
    <property type="match status" value="1"/>
</dbReference>
<feature type="domain" description="Fibronectin type-III" evidence="13">
    <location>
        <begin position="3154"/>
        <end position="3250"/>
    </location>
</feature>
<dbReference type="SMART" id="SM00231">
    <property type="entry name" value="FA58C"/>
    <property type="match status" value="1"/>
</dbReference>
<keyword evidence="4" id="KW-0732">Signal</keyword>
<dbReference type="Gene3D" id="2.60.40.10">
    <property type="entry name" value="Immunoglobulins"/>
    <property type="match status" value="10"/>
</dbReference>
<evidence type="ECO:0000313" key="18">
    <source>
        <dbReference type="RefSeq" id="XP_031573115.1"/>
    </source>
</evidence>
<keyword evidence="7" id="KW-0675">Receptor</keyword>
<evidence type="ECO:0000259" key="16">
    <source>
        <dbReference type="PROSITE" id="PS51886"/>
    </source>
</evidence>
<dbReference type="KEGG" id="aten:116307107"/>
<evidence type="ECO:0000256" key="10">
    <source>
        <dbReference type="SAM" id="Phobius"/>
    </source>
</evidence>
<keyword evidence="10" id="KW-0812">Transmembrane</keyword>
<dbReference type="SMART" id="SM00186">
    <property type="entry name" value="FBG"/>
    <property type="match status" value="1"/>
</dbReference>
<dbReference type="SUPFAM" id="SSF49785">
    <property type="entry name" value="Galactose-binding domain-like"/>
    <property type="match status" value="1"/>
</dbReference>
<dbReference type="Pfam" id="PF13385">
    <property type="entry name" value="Laminin_G_3"/>
    <property type="match status" value="2"/>
</dbReference>
<dbReference type="SMART" id="SM00584">
    <property type="entry name" value="TLDc"/>
    <property type="match status" value="1"/>
</dbReference>
<dbReference type="InterPro" id="IPR006571">
    <property type="entry name" value="TLDc_dom"/>
</dbReference>
<feature type="domain" description="Pentraxin (PTX)" evidence="15">
    <location>
        <begin position="38"/>
        <end position="238"/>
    </location>
</feature>
<protein>
    <submittedName>
        <fullName evidence="18">Uncharacterized protein LOC116307107 isoform X1</fullName>
    </submittedName>
</protein>
<keyword evidence="17" id="KW-1185">Reference proteome</keyword>
<feature type="transmembrane region" description="Helical" evidence="10">
    <location>
        <begin position="4024"/>
        <end position="4042"/>
    </location>
</feature>
<feature type="domain" description="F5/8 type C" evidence="11">
    <location>
        <begin position="1250"/>
        <end position="1409"/>
    </location>
</feature>
<feature type="domain" description="Fibronectin type-III" evidence="13">
    <location>
        <begin position="2741"/>
        <end position="2835"/>
    </location>
</feature>
<dbReference type="PROSITE" id="PS01285">
    <property type="entry name" value="FA58C_1"/>
    <property type="match status" value="1"/>
</dbReference>
<dbReference type="InterPro" id="IPR036116">
    <property type="entry name" value="FN3_sf"/>
</dbReference>
<feature type="domain" description="MAM" evidence="12">
    <location>
        <begin position="1531"/>
        <end position="1688"/>
    </location>
</feature>
<feature type="domain" description="Pentraxin (PTX)" evidence="15">
    <location>
        <begin position="1976"/>
        <end position="2196"/>
    </location>
</feature>
<feature type="domain" description="Fibronectin type-III" evidence="13">
    <location>
        <begin position="3548"/>
        <end position="3652"/>
    </location>
</feature>
<feature type="domain" description="Fibrinogen C-terminal" evidence="14">
    <location>
        <begin position="482"/>
        <end position="627"/>
    </location>
</feature>
<dbReference type="InterPro" id="IPR008979">
    <property type="entry name" value="Galactose-bd-like_sf"/>
</dbReference>
<evidence type="ECO:0000259" key="15">
    <source>
        <dbReference type="PROSITE" id="PS51828"/>
    </source>
</evidence>
<feature type="domain" description="TLDc" evidence="16">
    <location>
        <begin position="936"/>
        <end position="1121"/>
    </location>
</feature>
<evidence type="ECO:0000256" key="9">
    <source>
        <dbReference type="PROSITE-ProRule" id="PRU01172"/>
    </source>
</evidence>
<evidence type="ECO:0000256" key="6">
    <source>
        <dbReference type="ARBA" id="ARBA00023157"/>
    </source>
</evidence>
<accession>A0A6P8J7N7</accession>
<dbReference type="InterPro" id="IPR036056">
    <property type="entry name" value="Fibrinogen-like_C"/>
</dbReference>
<dbReference type="Gene3D" id="2.60.120.200">
    <property type="match status" value="8"/>
</dbReference>
<dbReference type="GO" id="GO:0009897">
    <property type="term" value="C:external side of plasma membrane"/>
    <property type="evidence" value="ECO:0007669"/>
    <property type="project" value="TreeGrafter"/>
</dbReference>
<dbReference type="GO" id="GO:0004896">
    <property type="term" value="F:cytokine receptor activity"/>
    <property type="evidence" value="ECO:0007669"/>
    <property type="project" value="TreeGrafter"/>
</dbReference>
<organism evidence="17 18">
    <name type="scientific">Actinia tenebrosa</name>
    <name type="common">Australian red waratah sea anemone</name>
    <dbReference type="NCBI Taxonomy" id="6105"/>
    <lineage>
        <taxon>Eukaryota</taxon>
        <taxon>Metazoa</taxon>
        <taxon>Cnidaria</taxon>
        <taxon>Anthozoa</taxon>
        <taxon>Hexacorallia</taxon>
        <taxon>Actiniaria</taxon>
        <taxon>Actiniidae</taxon>
        <taxon>Actinia</taxon>
    </lineage>
</organism>
<feature type="domain" description="Pentraxin (PTX)" evidence="15">
    <location>
        <begin position="1783"/>
        <end position="1970"/>
    </location>
</feature>
<dbReference type="InterPro" id="IPR000998">
    <property type="entry name" value="MAM_dom"/>
</dbReference>
<dbReference type="Gene3D" id="1.10.287.70">
    <property type="match status" value="1"/>
</dbReference>
<dbReference type="OrthoDB" id="5958059at2759"/>
<dbReference type="GO" id="GO:0043235">
    <property type="term" value="C:receptor complex"/>
    <property type="evidence" value="ECO:0007669"/>
    <property type="project" value="TreeGrafter"/>
</dbReference>
<keyword evidence="5" id="KW-0677">Repeat</keyword>
<dbReference type="InterPro" id="IPR001759">
    <property type="entry name" value="PTX_dom"/>
</dbReference>
<feature type="domain" description="Pentraxin (PTX)" evidence="15">
    <location>
        <begin position="658"/>
        <end position="862"/>
    </location>
</feature>
<dbReference type="FunFam" id="2.60.40.10:FF:000028">
    <property type="entry name" value="Neuronal cell adhesion molecule"/>
    <property type="match status" value="3"/>
</dbReference>
<dbReference type="GeneID" id="116307107"/>
<dbReference type="InParanoid" id="A0A6P8J7N7"/>
<dbReference type="Pfam" id="PF00754">
    <property type="entry name" value="F5_F8_type_C"/>
    <property type="match status" value="1"/>
</dbReference>
<feature type="transmembrane region" description="Helical" evidence="10">
    <location>
        <begin position="3845"/>
        <end position="3864"/>
    </location>
</feature>
<dbReference type="InterPro" id="IPR002181">
    <property type="entry name" value="Fibrinogen_a/b/g_C_dom"/>
</dbReference>
<dbReference type="InterPro" id="IPR000421">
    <property type="entry name" value="FA58C"/>
</dbReference>
<evidence type="ECO:0000259" key="12">
    <source>
        <dbReference type="PROSITE" id="PS50060"/>
    </source>
</evidence>
<evidence type="ECO:0000256" key="4">
    <source>
        <dbReference type="ARBA" id="ARBA00022729"/>
    </source>
</evidence>
<dbReference type="InterPro" id="IPR013099">
    <property type="entry name" value="K_chnl_dom"/>
</dbReference>
<dbReference type="PROSITE" id="PS50853">
    <property type="entry name" value="FN3"/>
    <property type="match status" value="10"/>
</dbReference>
<keyword evidence="10" id="KW-0472">Membrane</keyword>
<dbReference type="Gene3D" id="2.60.120.260">
    <property type="entry name" value="Galactose-binding domain-like"/>
    <property type="match status" value="2"/>
</dbReference>
<dbReference type="InterPro" id="IPR050379">
    <property type="entry name" value="Type-I_Cytokine_Rcpt"/>
</dbReference>
<feature type="domain" description="Fibronectin type-III" evidence="13">
    <location>
        <begin position="2939"/>
        <end position="3036"/>
    </location>
</feature>
<feature type="domain" description="Fibronectin type-III" evidence="13">
    <location>
        <begin position="3351"/>
        <end position="3445"/>
    </location>
</feature>
<feature type="domain" description="Fibronectin type-III" evidence="13">
    <location>
        <begin position="2643"/>
        <end position="2738"/>
    </location>
</feature>
<dbReference type="PROSITE" id="PS51828">
    <property type="entry name" value="PTX_2"/>
    <property type="match status" value="4"/>
</dbReference>
<keyword evidence="2" id="KW-0964">Secreted</keyword>
<sequence>MNQSFLFLFAGIMDQKGYILILFFSAITSAGSSPLQCKGNQFALDYSGRTGYRERQLKTDKPLSALTACFWMKRSETDDAYVFVYTTAVDDKKKVYMVVDSEEVKFRVLDSSELRIEFKEEIAENTVISVCLTWDKDKRCNVYKNSVLQDFKLTPSNTPEIPPGGTFALGGKKDKIFKGFLSHFNMWSYVLPMETIALISHRCWAERGDVISWEDFKDGGPVSGVVHALEDICPERVPIWNHHNLLGHWPLDGPDQNISLNYSAAYLEGRYDRTRSLFLDSTKAHAVMPSYNLSGSFTIALWLKYTSFEDRNATILSNWKTSGHEFILKIIGNKITFRRARASSEEVFKAGGLVVPGKWFHLAIVWNNEVSSSRYEFQMFVDGKQQLKVDNDKQTWNQINSETWDIGGTTYEWKYGYYLGYISDLMVFNSTLSSQEIGQAMGIGIKQFSSDWKPRFPVAGNPLVGIQTRQEASPDGNNSCVNERMFVPGDCLGALLIYQNQNNPIHVNISVNDELIPVICDQSTNGGGWLIIGRKLNATFNIDRSNWYTMGFGQLDHDFWLGSKLIATITKQPVQLSIEIQDEYGQMRHAAYRYFKMNVNKGNEKSGRVAHYTGNAGDVLEAESSSNQILIEKIKNLFSNATFKRVEMKIRPNIDLPSDYDLYFQSSRPADNQVKVTNLTEISSFTICAWIRVRVPHVGTLFSLVSDGISCHLNFLIAGNTYYLAASCGANEAKKVFTGFDDQWHHVCASWKGSTNLVMLYLNGVRIAEKIESESGTQVIPRGAILNIGQNQTSRDDSSIQVAHNFIGQLGHLDMWDFHIQESEIIAYARGPSSQSGNVVPWAVVRTLASDGIRVIYPSSCLLKERYHWRFNNGNNSVQYDENANSTAVMQGSVVNADEESLVIERGGYIMASNMVPRNDSLTMSFWMKQEVLISDILGENAAYHTYLKDWLSPLVSYHASWLRCYSSKKDGWLLSTFHNNCDLKGPTITLIRVKDNVFGGIIDQSWGGTSGYLGSTNAFLFSLKNPHNIPALKFPMETDLLNSLNNARVTAAQTSPFLGPSFGLNDLVIYEDANSRVSGYSDLGNAYKVLNSTSSKIGTNNIFTGTRWFYPDEIEVFYYDLTLTTVSTTKQLSSSLTNTNGMWCSGSSNDIAGNVTTEMSNLDSITHIGVEGQPENHVTSFGVKYDTAADKRENERIELTTVFASRNQGRQTLHALMPPIRASNVSIYPISWKGKICMKIKYFTFNKACGAPLGMENGTIPDERISASSSFKTYKYDESPEPYRWPMRGRLNNNEAGKAWVQANDKTKEDWLQVDLGTRRNIRCVALQGLIKKIQYVKEYKISYSNDGSRWDFAQTDYNTKIFKGVTDSMLTLTSPTPRMVKTRFLRIHTTTCRETKTCALRLEIYENKTDYGESSGLRFFLRRGSNNVMYASPAKSWKIESQPKIVNWTHVAITWSSTYGLKVYYNGSLFNSDDTTHNLVQINQFGPVSIAIGMVEEDGLGNKPMKLSQLKVWQQELNERDILADFQSISCNFENGSCWGSTQDTRSPSSWERTSYCLSDNETGLCQDDSLTGYYLKLKASPVSFGQSSMFTSPLLHSTYSCVSFTFLLSGNKHVGRLNINLIDSQGNKRLLWRRGGNHGKMWMEANVPVKQAKPFKIEFEGIKGREYDSYIAIDNIKISIQTCETLTPQNANPNILAIKSSILDHCPTRMQSLKDVLVKQGLDSSSLTTCYTSREHGWSANAFHSRCDLKGPTLLLARSENNVFGGATEQSWGQSFPDSDAYSLQFTSGVPSNHVLLKVPHDMTAFSLSLWMKTPSQTQVAIASTENSEFALEYNSSHLIVQIFSSTTMVSHNLNDDIWHHIIVQWQNINGNCTIFIEGSLKISEKLGNSKNKTIPAGSSFALGKGFQSGIGFTGFLDHVNLWSSVIGEVGKLLSRGCLSYHGNTLAWPVFKDGIKGIVTVVPSRCQANKSASNYEMIFERTSNNGYVRLDSPWKINLEQFTISWWMKTESKENLYFFSHVNSACAVQVNHTLSIDYILDQSSQRWQFSFKFTKQCMEAIEKKFYTTTPINDGYWHHLAATWSSHDEFLRLYVDGRSEGSQLMADSENVPHLPPGGKIILAQKSNTLNGSLNALQVYEGKLSGFNMWDFVMDDEAISVLSLTCGAESGNLMQWTDLRHGVVGQIDVISPSSCPSGHYRPDNGAFIFALHADVYSSTVARIRREQAEVATRDDSSRGPVYGDAPHDLIVGVDGKMYTAIYNQNVSYDTQILANGSFSLNEVEVFYLKATMCSSTCPYKHSCDEINGGCICDTAGTSFGLCDIDKEYQSAVDYWPLDEPKAIKNLRKENWGTSKCNVTSSIGVNGGALKSNGLLESQIELGYYDTSCLSSVCTISIALWLKYWPSTISGRSQTFLDIHGLFTLFQPGNSSTQLGIKAFTSAGHVCNYVFNATTHIWSQIFIINSAQVIDIYRNGLLVTEFVQKHCWNTPTPAPAASGLITLNKGGALAEYDDLVIWNTSLSEMQIKDIFKSYTEKTLVPITFIVKLTQEVWHDDLLNAESELYHEVFRKIQTNITKFYSGLNVSTTLHSVWEGSVMSNFTVSYHPWSPDLVMSLQNNVSAFSSISDMPVQLFEVSGSQVPSRPASVQAVVSSTSTIDVGWMTPDMDDITQSIFQGYYVYLRQNGVARPNRTVVVAPKTTTTLRNLPAHTEFQIWVSGFTLKGEGMPSSILNLTIAPPRGPPQNFTARSNMPACIKLMWQPYPLKVENKPLQGYRIFYYATNRSYVLLNKTVDAKQNALVMCDLMMATNYTFRILGFNDLDGPSSDPIIVMTTTDVPVGKPVITDAYNTSTTSIVVKWDRIPSNLTRGIIVGYEVQIYRNDSRDKAVSTMMVDCENVTVKGLEKYTAYVITVAGTTKGGKGPYSDPVVCFTDEDEPEGSPSNITLVEATARSLNIKWLPIPKTKRFGIIIGHTAVYYSLDDGNKVVFNQTCVSCVTTMNISNLKPFRNYRVEIFGFNSKGNGPITNMSITFQTMQAAPSIGPIMKSAVNQSSTSVLIKWDPIPKQSVNGILQSYVISYHKADSLAFLNKTVLIDQATVPKRRRRRAIDYNTPQVLLDGLDKFTTYSIMAAGVTVAQGPFGLSINVTTDQDVPEAPSLLEAKNTSSTSIIVTWQEPSKPNGIIQGYIVYYSEADNSSGSAILRSKTVRAMTTTLTGLTNYTTYLIKVAAYTTKGVGAFNTTRCTTDEAVPTGPPQSVSAFAASTVSIEVRWQPVLDVQRRGVITHYIIEIKNSSGSLVGEHTIPGDQYTTIIGGLGKRSNYTVRINAYTRIGPGPFSEEVFATTGVAAPKVPPGNVTAELNGTTEILVKWSNLELHINGAVRGYRITYTETNHPFSTLKNVTVDNTKQDVLLTGLYYYTQYKIRVAGFTIRDGNFSDPVYVTTGEGVPGQHPSKIVVSNRGSREIGLFWDEVDAGYRNGKVIKYRVLYRKTVPAGEPYLSQESVGYSMILQNLERSTTYEMLLAAGTSVGYGNSSIHYLKTDEDVPSQAPINLTAHNWTSLYSLPVTWEPVPQQYMHGVLTNYYLSYFLVKEGDKDVLKKKVFEKILPASQTWFNITDLLPLSVYKIEVAASTKKGTGPISITFGETCRCKKKFSTNWKQYQPYSNVSKDGRPGHIIPIMIQNMASYCCETCKEHGQSEVDFHYDGHGQKAEKTSLQQLIREIDGETDFSFPVYGYHDQTTFKGGLGYTPLIESPGVAFIVGKDSYNFKEQMFEGVLSCWPVIALPLVMTCIAGFIVWLLEFTKSTSDFPKPFIKGFNDGIWWSFVSMTTVGYGDRIPKSFAGRSFAVCWTLTGIVIISVATSSLTTTLTEITVKSEKRLYGAKVAALQDGPEFLLGIRRNALVNEKNKYYTLDAVMEALNAREVRGILVDTYAAGSRPDLFNEPSLRVAKVLDYKMAYGLVTAGHAIKLRRCFLDFLNVNKADIYYSIVNNVRQVQNKKYDTSKTVSTGLFDPNADFFKKSVKYTLATLISLVVVGICYEFIRKLRLRARIDNEEKLRVMINKKEEMSSIVRDLKQTMSKLCEELTEKHKKEIFLLRKMKRKAKKTFGNHEQEVPMKRLTQKDVSL</sequence>
<proteinExistence type="predicted"/>
<evidence type="ECO:0000259" key="14">
    <source>
        <dbReference type="PROSITE" id="PS51406"/>
    </source>
</evidence>
<keyword evidence="3" id="KW-0245">EGF-like domain</keyword>
<name>A0A6P8J7N7_ACTTE</name>
<dbReference type="Pfam" id="PF07885">
    <property type="entry name" value="Ion_trans_2"/>
    <property type="match status" value="1"/>
</dbReference>
<dbReference type="CDD" id="cd06263">
    <property type="entry name" value="MAM"/>
    <property type="match status" value="1"/>
</dbReference>
<comment type="subcellular location">
    <subcellularLocation>
        <location evidence="1">Secreted</location>
        <location evidence="1">Extracellular space</location>
        <location evidence="1">Extracellular matrix</location>
    </subcellularLocation>
</comment>
<evidence type="ECO:0000256" key="1">
    <source>
        <dbReference type="ARBA" id="ARBA00004498"/>
    </source>
</evidence>
<keyword evidence="2" id="KW-0272">Extracellular matrix</keyword>
<dbReference type="SUPFAM" id="SSF49265">
    <property type="entry name" value="Fibronectin type III"/>
    <property type="match status" value="5"/>
</dbReference>
<feature type="transmembrane region" description="Helical" evidence="10">
    <location>
        <begin position="3779"/>
        <end position="3799"/>
    </location>
</feature>
<feature type="domain" description="Fibronectin type-III" evidence="13">
    <location>
        <begin position="2837"/>
        <end position="2934"/>
    </location>
</feature>
<dbReference type="Pfam" id="PF07534">
    <property type="entry name" value="TLD"/>
    <property type="match status" value="2"/>
</dbReference>